<dbReference type="EMBL" id="BSFE01000005">
    <property type="protein sequence ID" value="GLK52624.1"/>
    <property type="molecule type" value="Genomic_DNA"/>
</dbReference>
<reference evidence="2" key="2">
    <citation type="submission" date="2023-01" db="EMBL/GenBank/DDBJ databases">
        <authorList>
            <person name="Sun Q."/>
            <person name="Evtushenko L."/>
        </authorList>
    </citation>
    <scope>NUCLEOTIDE SEQUENCE</scope>
    <source>
        <strain evidence="2">VKM B-1513</strain>
    </source>
</reference>
<dbReference type="RefSeq" id="WP_271186987.1">
    <property type="nucleotide sequence ID" value="NZ_BSFE01000005.1"/>
</dbReference>
<evidence type="ECO:0000313" key="3">
    <source>
        <dbReference type="Proteomes" id="UP001143486"/>
    </source>
</evidence>
<feature type="compositionally biased region" description="Basic residues" evidence="1">
    <location>
        <begin position="83"/>
        <end position="101"/>
    </location>
</feature>
<evidence type="ECO:0000256" key="1">
    <source>
        <dbReference type="SAM" id="MobiDB-lite"/>
    </source>
</evidence>
<reference evidence="2" key="1">
    <citation type="journal article" date="2014" name="Int. J. Syst. Evol. Microbiol.">
        <title>Complete genome sequence of Corynebacterium casei LMG S-19264T (=DSM 44701T), isolated from a smear-ripened cheese.</title>
        <authorList>
            <consortium name="US DOE Joint Genome Institute (JGI-PGF)"/>
            <person name="Walter F."/>
            <person name="Albersmeier A."/>
            <person name="Kalinowski J."/>
            <person name="Ruckert C."/>
        </authorList>
    </citation>
    <scope>NUCLEOTIDE SEQUENCE</scope>
    <source>
        <strain evidence="2">VKM B-1513</strain>
    </source>
</reference>
<feature type="region of interest" description="Disordered" evidence="1">
    <location>
        <begin position="1"/>
        <end position="35"/>
    </location>
</feature>
<evidence type="ECO:0000313" key="2">
    <source>
        <dbReference type="EMBL" id="GLK52624.1"/>
    </source>
</evidence>
<gene>
    <name evidence="2" type="ORF">GCM10017621_21320</name>
</gene>
<sequence length="155" mass="17506">MSRKIDEKKTKRALRRLDRARKAAEEAGTPDRELSEWEGEFLGSLEERLETYGSAFNDPDKGNTEDALSARQALKLREIEKKAKGKARKPMSRGNGFRRKTASFVPRSRDIHDDLEPDNGDMSATRGDTSPDPAETPETRRARFRIVDTSGDPET</sequence>
<feature type="region of interest" description="Disordered" evidence="1">
    <location>
        <begin position="80"/>
        <end position="155"/>
    </location>
</feature>
<comment type="caution">
    <text evidence="2">The sequence shown here is derived from an EMBL/GenBank/DDBJ whole genome shotgun (WGS) entry which is preliminary data.</text>
</comment>
<dbReference type="Proteomes" id="UP001143486">
    <property type="component" value="Unassembled WGS sequence"/>
</dbReference>
<keyword evidence="3" id="KW-1185">Reference proteome</keyword>
<accession>A0A9W6IN79</accession>
<organism evidence="2 3">
    <name type="scientific">Maricaulis virginensis</name>
    <dbReference type="NCBI Taxonomy" id="144022"/>
    <lineage>
        <taxon>Bacteria</taxon>
        <taxon>Pseudomonadati</taxon>
        <taxon>Pseudomonadota</taxon>
        <taxon>Alphaproteobacteria</taxon>
        <taxon>Maricaulales</taxon>
        <taxon>Maricaulaceae</taxon>
        <taxon>Maricaulis</taxon>
    </lineage>
</organism>
<protein>
    <submittedName>
        <fullName evidence="2">Uncharacterized protein</fullName>
    </submittedName>
</protein>
<dbReference type="AlphaFoldDB" id="A0A9W6IN79"/>
<proteinExistence type="predicted"/>
<name>A0A9W6IN79_9PROT</name>